<keyword evidence="3" id="KW-1185">Reference proteome</keyword>
<dbReference type="AlphaFoldDB" id="A0A565BMR1"/>
<dbReference type="Proteomes" id="UP000489600">
    <property type="component" value="Unassembled WGS sequence"/>
</dbReference>
<comment type="caution">
    <text evidence="2">The sequence shown here is derived from an EMBL/GenBank/DDBJ whole genome shotgun (WGS) entry which is preliminary data.</text>
</comment>
<protein>
    <submittedName>
        <fullName evidence="2">Uncharacterized protein</fullName>
    </submittedName>
</protein>
<proteinExistence type="predicted"/>
<sequence>MAKYENRIVEPMSRRRGTNVATSRSRCHDVAGPMVRHRGTDVTTYAYRDLRRRGRSHTATEGTADDRVP</sequence>
<organism evidence="2 3">
    <name type="scientific">Arabis nemorensis</name>
    <dbReference type="NCBI Taxonomy" id="586526"/>
    <lineage>
        <taxon>Eukaryota</taxon>
        <taxon>Viridiplantae</taxon>
        <taxon>Streptophyta</taxon>
        <taxon>Embryophyta</taxon>
        <taxon>Tracheophyta</taxon>
        <taxon>Spermatophyta</taxon>
        <taxon>Magnoliopsida</taxon>
        <taxon>eudicotyledons</taxon>
        <taxon>Gunneridae</taxon>
        <taxon>Pentapetalae</taxon>
        <taxon>rosids</taxon>
        <taxon>malvids</taxon>
        <taxon>Brassicales</taxon>
        <taxon>Brassicaceae</taxon>
        <taxon>Arabideae</taxon>
        <taxon>Arabis</taxon>
    </lineage>
</organism>
<dbReference type="EMBL" id="CABITT030000004">
    <property type="protein sequence ID" value="VVB02595.1"/>
    <property type="molecule type" value="Genomic_DNA"/>
</dbReference>
<evidence type="ECO:0000256" key="1">
    <source>
        <dbReference type="SAM" id="MobiDB-lite"/>
    </source>
</evidence>
<name>A0A565BMR1_9BRAS</name>
<feature type="region of interest" description="Disordered" evidence="1">
    <location>
        <begin position="50"/>
        <end position="69"/>
    </location>
</feature>
<gene>
    <name evidence="2" type="ORF">ANE_LOCUS13039</name>
</gene>
<feature type="region of interest" description="Disordered" evidence="1">
    <location>
        <begin position="1"/>
        <end position="26"/>
    </location>
</feature>
<reference evidence="2" key="1">
    <citation type="submission" date="2019-07" db="EMBL/GenBank/DDBJ databases">
        <authorList>
            <person name="Dittberner H."/>
        </authorList>
    </citation>
    <scope>NUCLEOTIDE SEQUENCE [LARGE SCALE GENOMIC DNA]</scope>
</reference>
<accession>A0A565BMR1</accession>
<evidence type="ECO:0000313" key="3">
    <source>
        <dbReference type="Proteomes" id="UP000489600"/>
    </source>
</evidence>
<evidence type="ECO:0000313" key="2">
    <source>
        <dbReference type="EMBL" id="VVB02595.1"/>
    </source>
</evidence>